<evidence type="ECO:0000259" key="1">
    <source>
        <dbReference type="Pfam" id="PF00534"/>
    </source>
</evidence>
<dbReference type="Pfam" id="PF00534">
    <property type="entry name" value="Glycos_transf_1"/>
    <property type="match status" value="1"/>
</dbReference>
<comment type="caution">
    <text evidence="2">The sequence shown here is derived from an EMBL/GenBank/DDBJ whole genome shotgun (WGS) entry which is preliminary data.</text>
</comment>
<feature type="domain" description="Glycosyl transferase family 1" evidence="1">
    <location>
        <begin position="172"/>
        <end position="330"/>
    </location>
</feature>
<protein>
    <submittedName>
        <fullName evidence="2">Glycosyltransferase</fullName>
    </submittedName>
</protein>
<dbReference type="Proteomes" id="UP000610760">
    <property type="component" value="Unassembled WGS sequence"/>
</dbReference>
<dbReference type="Gene3D" id="3.40.50.2000">
    <property type="entry name" value="Glycogen Phosphorylase B"/>
    <property type="match status" value="2"/>
</dbReference>
<accession>A0A926E2G9</accession>
<dbReference type="GO" id="GO:0016757">
    <property type="term" value="F:glycosyltransferase activity"/>
    <property type="evidence" value="ECO:0007669"/>
    <property type="project" value="InterPro"/>
</dbReference>
<organism evidence="2 3">
    <name type="scientific">Fumia xinanensis</name>
    <dbReference type="NCBI Taxonomy" id="2763659"/>
    <lineage>
        <taxon>Bacteria</taxon>
        <taxon>Bacillati</taxon>
        <taxon>Bacillota</taxon>
        <taxon>Clostridia</taxon>
        <taxon>Eubacteriales</taxon>
        <taxon>Oscillospiraceae</taxon>
        <taxon>Fumia</taxon>
    </lineage>
</organism>
<evidence type="ECO:0000313" key="2">
    <source>
        <dbReference type="EMBL" id="MBC8560076.1"/>
    </source>
</evidence>
<gene>
    <name evidence="2" type="ORF">H8710_08355</name>
</gene>
<dbReference type="PANTHER" id="PTHR12526">
    <property type="entry name" value="GLYCOSYLTRANSFERASE"/>
    <property type="match status" value="1"/>
</dbReference>
<sequence>MNILIIVDDFSGGAGNVAQLLAIELSKKHKVSLALTNRHSKSRYNLSEISVYDENLNITGKNKIAGLLSAIKRLRERLQTVGAEFVISFLDNNNTMACLMLRKTNIPIIVSERSNPLVIYPKFPWNYLRRIAYKRADVVSVQFDIFRDFDGGRYEKKCMVTHNVIEQPSVFKTEWEKPTVSFVSMGRNADVKRFDLMIKIFGKLLKKCSNVELHIFGAGIDNDTLRAQVDAVGGKDSIHLHEAISNVHEELVQHDVYLMTSEQEGFPNALSEALAVGLPAVVFKCHQGIGDLVKSEENGYCIDEGDEKNFINAMKILALDKYKRQTFGQKSISIAKRYDDQSVMQEWEACIKKAILNRSGRD</sequence>
<name>A0A926E2G9_9FIRM</name>
<dbReference type="AlphaFoldDB" id="A0A926E2G9"/>
<dbReference type="SUPFAM" id="SSF53756">
    <property type="entry name" value="UDP-Glycosyltransferase/glycogen phosphorylase"/>
    <property type="match status" value="1"/>
</dbReference>
<reference evidence="2" key="1">
    <citation type="submission" date="2020-08" db="EMBL/GenBank/DDBJ databases">
        <title>Genome public.</title>
        <authorList>
            <person name="Liu C."/>
            <person name="Sun Q."/>
        </authorList>
    </citation>
    <scope>NUCLEOTIDE SEQUENCE</scope>
    <source>
        <strain evidence="2">NSJ-33</strain>
    </source>
</reference>
<dbReference type="InterPro" id="IPR001296">
    <property type="entry name" value="Glyco_trans_1"/>
</dbReference>
<evidence type="ECO:0000313" key="3">
    <source>
        <dbReference type="Proteomes" id="UP000610760"/>
    </source>
</evidence>
<keyword evidence="3" id="KW-1185">Reference proteome</keyword>
<dbReference type="EMBL" id="JACRSV010000002">
    <property type="protein sequence ID" value="MBC8560076.1"/>
    <property type="molecule type" value="Genomic_DNA"/>
</dbReference>
<dbReference type="RefSeq" id="WP_249295033.1">
    <property type="nucleotide sequence ID" value="NZ_JACRSV010000002.1"/>
</dbReference>
<proteinExistence type="predicted"/>